<feature type="compositionally biased region" description="Basic and acidic residues" evidence="3">
    <location>
        <begin position="409"/>
        <end position="425"/>
    </location>
</feature>
<reference evidence="6 7" key="1">
    <citation type="submission" date="2016-02" db="EMBL/GenBank/DDBJ databases">
        <title>Genome analysis of coral dinoflagellate symbionts highlights evolutionary adaptations to a symbiotic lifestyle.</title>
        <authorList>
            <person name="Aranda M."/>
            <person name="Li Y."/>
            <person name="Liew Y.J."/>
            <person name="Baumgarten S."/>
            <person name="Simakov O."/>
            <person name="Wilson M."/>
            <person name="Piel J."/>
            <person name="Ashoor H."/>
            <person name="Bougouffa S."/>
            <person name="Bajic V.B."/>
            <person name="Ryu T."/>
            <person name="Ravasi T."/>
            <person name="Bayer T."/>
            <person name="Micklem G."/>
            <person name="Kim H."/>
            <person name="Bhak J."/>
            <person name="Lajeunesse T.C."/>
            <person name="Voolstra C.R."/>
        </authorList>
    </citation>
    <scope>NUCLEOTIDE SEQUENCE [LARGE SCALE GENOMIC DNA]</scope>
    <source>
        <strain evidence="6 7">CCMP2467</strain>
    </source>
</reference>
<dbReference type="SUPFAM" id="SSF56300">
    <property type="entry name" value="Metallo-dependent phosphatases"/>
    <property type="match status" value="1"/>
</dbReference>
<keyword evidence="1 4" id="KW-0732">Signal</keyword>
<evidence type="ECO:0000256" key="4">
    <source>
        <dbReference type="SAM" id="SignalP"/>
    </source>
</evidence>
<sequence>MWHSGAWVALGAICICRVCSYSGDPYGDGAEFTGDGGGGGFGNGGDGSYGDAGQSGDGSWGGASSWDGESSGFDGAQGGDGGQAGDGEQAGDGDGSQGGGGDGSQGGYGSQGSQGGYGSPPSQGSLGGHAQDTGSSKHGSAETFAPTTAEPAAPPAPAPPAQEPGVVPPPRPTTTTAEPETGDWTKSTTMNHVHGETTYRLGGERGREGRREGAREELILIVKGQEIQQNLKTKPWKDPQVEEEDPCLPRFRVRKDPPAISTELNGVELPETCFLNDAKGLHHIFVIGDWGGVIDFFDKNVNPWEVNSSDDWAQFNVSRWMCYYAKKWDPDFVVNLGDNFYWGGVNVQCGAPMDKVADPGFQWSNIYEIMYKCDGLDGKQWLGVLGNHDYGGFMFTNGWDQVGSSSGTSREKERERERESETDSMKFLHKKGTLDSSLAKEQGANSRFSTGRWLQPALYYKCPVKFNDFAMDFFFVDSNLFDANDYHDVSGHNICSGLHNYPSATCGLSGPVQWLEEGLGSSMADWQIIATHFPPEHGVDEWRRLSKNYGVDLLLTAHRHVQEVHVDDEANLLKPTAFVVSGGGGGITSEAIPSENGEDDQYGFMDLTVSKHEIKITAVSHGGQIRNIKCLTQRLPGDDFTQELTDGSLCDNAPQGLAKPPKPDIAPLVTDIHW</sequence>
<dbReference type="Pfam" id="PF00149">
    <property type="entry name" value="Metallophos"/>
    <property type="match status" value="1"/>
</dbReference>
<feature type="compositionally biased region" description="Pro residues" evidence="3">
    <location>
        <begin position="152"/>
        <end position="172"/>
    </location>
</feature>
<accession>A0A1Q9E0T5</accession>
<comment type="caution">
    <text evidence="6">The sequence shown here is derived from an EMBL/GenBank/DDBJ whole genome shotgun (WGS) entry which is preliminary data.</text>
</comment>
<dbReference type="InterPro" id="IPR051558">
    <property type="entry name" value="Metallophosphoesterase_PAP"/>
</dbReference>
<dbReference type="Proteomes" id="UP000186817">
    <property type="component" value="Unassembled WGS sequence"/>
</dbReference>
<dbReference type="InterPro" id="IPR004843">
    <property type="entry name" value="Calcineurin-like_PHP"/>
</dbReference>
<feature type="domain" description="Calcineurin-like phosphoesterase" evidence="5">
    <location>
        <begin position="283"/>
        <end position="561"/>
    </location>
</feature>
<keyword evidence="2" id="KW-0378">Hydrolase</keyword>
<evidence type="ECO:0000256" key="1">
    <source>
        <dbReference type="ARBA" id="ARBA00022729"/>
    </source>
</evidence>
<evidence type="ECO:0000256" key="2">
    <source>
        <dbReference type="ARBA" id="ARBA00022801"/>
    </source>
</evidence>
<feature type="compositionally biased region" description="Gly residues" evidence="3">
    <location>
        <begin position="44"/>
        <end position="61"/>
    </location>
</feature>
<proteinExistence type="predicted"/>
<dbReference type="PANTHER" id="PTHR10161:SF14">
    <property type="entry name" value="TARTRATE-RESISTANT ACID PHOSPHATASE TYPE 5"/>
    <property type="match status" value="1"/>
</dbReference>
<name>A0A1Q9E0T5_SYMMI</name>
<dbReference type="EMBL" id="LSRX01000307">
    <property type="protein sequence ID" value="OLQ01031.1"/>
    <property type="molecule type" value="Genomic_DNA"/>
</dbReference>
<dbReference type="InterPro" id="IPR029052">
    <property type="entry name" value="Metallo-depent_PP-like"/>
</dbReference>
<dbReference type="AlphaFoldDB" id="A0A1Q9E0T5"/>
<evidence type="ECO:0000256" key="3">
    <source>
        <dbReference type="SAM" id="MobiDB-lite"/>
    </source>
</evidence>
<protein>
    <recommendedName>
        <fullName evidence="5">Calcineurin-like phosphoesterase domain-containing protein</fullName>
    </recommendedName>
</protein>
<feature type="compositionally biased region" description="Gly residues" evidence="3">
    <location>
        <begin position="75"/>
        <end position="118"/>
    </location>
</feature>
<dbReference type="PANTHER" id="PTHR10161">
    <property type="entry name" value="TARTRATE-RESISTANT ACID PHOSPHATASE TYPE 5"/>
    <property type="match status" value="1"/>
</dbReference>
<evidence type="ECO:0000313" key="7">
    <source>
        <dbReference type="Proteomes" id="UP000186817"/>
    </source>
</evidence>
<feature type="compositionally biased region" description="Low complexity" evidence="3">
    <location>
        <begin position="141"/>
        <end position="151"/>
    </location>
</feature>
<gene>
    <name evidence="6" type="ORF">AK812_SmicGene16274</name>
</gene>
<feature type="chain" id="PRO_5013158612" description="Calcineurin-like phosphoesterase domain-containing protein" evidence="4">
    <location>
        <begin position="21"/>
        <end position="674"/>
    </location>
</feature>
<evidence type="ECO:0000313" key="6">
    <source>
        <dbReference type="EMBL" id="OLQ01031.1"/>
    </source>
</evidence>
<dbReference type="GO" id="GO:0016787">
    <property type="term" value="F:hydrolase activity"/>
    <property type="evidence" value="ECO:0007669"/>
    <property type="project" value="UniProtKB-KW"/>
</dbReference>
<keyword evidence="7" id="KW-1185">Reference proteome</keyword>
<feature type="compositionally biased region" description="Low complexity" evidence="3">
    <location>
        <begin position="62"/>
        <end position="74"/>
    </location>
</feature>
<dbReference type="OrthoDB" id="437552at2759"/>
<feature type="signal peptide" evidence="4">
    <location>
        <begin position="1"/>
        <end position="20"/>
    </location>
</feature>
<feature type="region of interest" description="Disordered" evidence="3">
    <location>
        <begin position="44"/>
        <end position="212"/>
    </location>
</feature>
<dbReference type="Gene3D" id="3.60.21.10">
    <property type="match status" value="1"/>
</dbReference>
<evidence type="ECO:0000259" key="5">
    <source>
        <dbReference type="Pfam" id="PF00149"/>
    </source>
</evidence>
<feature type="compositionally biased region" description="Basic and acidic residues" evidence="3">
    <location>
        <begin position="193"/>
        <end position="212"/>
    </location>
</feature>
<feature type="region of interest" description="Disordered" evidence="3">
    <location>
        <begin position="402"/>
        <end position="425"/>
    </location>
</feature>
<organism evidence="6 7">
    <name type="scientific">Symbiodinium microadriaticum</name>
    <name type="common">Dinoflagellate</name>
    <name type="synonym">Zooxanthella microadriatica</name>
    <dbReference type="NCBI Taxonomy" id="2951"/>
    <lineage>
        <taxon>Eukaryota</taxon>
        <taxon>Sar</taxon>
        <taxon>Alveolata</taxon>
        <taxon>Dinophyceae</taxon>
        <taxon>Suessiales</taxon>
        <taxon>Symbiodiniaceae</taxon>
        <taxon>Symbiodinium</taxon>
    </lineage>
</organism>